<accession>A0A150QGT2</accession>
<sequence length="86" mass="8963">MSGTDSRAQPEQCSPGSTVPPPEPLTDPVLVALPVPPVELDDVELEELPPAPPLPEASSLQPAMANAPASTPYTANEWTDLILTPP</sequence>
<feature type="region of interest" description="Disordered" evidence="1">
    <location>
        <begin position="47"/>
        <end position="86"/>
    </location>
</feature>
<evidence type="ECO:0000313" key="3">
    <source>
        <dbReference type="Proteomes" id="UP000075260"/>
    </source>
</evidence>
<comment type="caution">
    <text evidence="2">The sequence shown here is derived from an EMBL/GenBank/DDBJ whole genome shotgun (WGS) entry which is preliminary data.</text>
</comment>
<feature type="region of interest" description="Disordered" evidence="1">
    <location>
        <begin position="1"/>
        <end position="29"/>
    </location>
</feature>
<gene>
    <name evidence="2" type="ORF">BE15_36810</name>
</gene>
<protein>
    <submittedName>
        <fullName evidence="2">Uncharacterized protein</fullName>
    </submittedName>
</protein>
<reference evidence="2 3" key="1">
    <citation type="submission" date="2014-02" db="EMBL/GenBank/DDBJ databases">
        <title>The small core and large imbalanced accessory genome model reveals a collaborative survival strategy of Sorangium cellulosum strains in nature.</title>
        <authorList>
            <person name="Han K."/>
            <person name="Peng R."/>
            <person name="Blom J."/>
            <person name="Li Y.-Z."/>
        </authorList>
    </citation>
    <scope>NUCLEOTIDE SEQUENCE [LARGE SCALE GENOMIC DNA]</scope>
    <source>
        <strain evidence="2 3">So0008-312</strain>
    </source>
</reference>
<dbReference type="Proteomes" id="UP000075260">
    <property type="component" value="Unassembled WGS sequence"/>
</dbReference>
<evidence type="ECO:0000313" key="2">
    <source>
        <dbReference type="EMBL" id="KYF67194.1"/>
    </source>
</evidence>
<evidence type="ECO:0000256" key="1">
    <source>
        <dbReference type="SAM" id="MobiDB-lite"/>
    </source>
</evidence>
<name>A0A150QGT2_SORCE</name>
<feature type="compositionally biased region" description="Polar residues" evidence="1">
    <location>
        <begin position="68"/>
        <end position="77"/>
    </location>
</feature>
<dbReference type="EMBL" id="JEMA01000676">
    <property type="protein sequence ID" value="KYF67194.1"/>
    <property type="molecule type" value="Genomic_DNA"/>
</dbReference>
<organism evidence="2 3">
    <name type="scientific">Sorangium cellulosum</name>
    <name type="common">Polyangium cellulosum</name>
    <dbReference type="NCBI Taxonomy" id="56"/>
    <lineage>
        <taxon>Bacteria</taxon>
        <taxon>Pseudomonadati</taxon>
        <taxon>Myxococcota</taxon>
        <taxon>Polyangia</taxon>
        <taxon>Polyangiales</taxon>
        <taxon>Polyangiaceae</taxon>
        <taxon>Sorangium</taxon>
    </lineage>
</organism>
<proteinExistence type="predicted"/>
<feature type="compositionally biased region" description="Polar residues" evidence="1">
    <location>
        <begin position="1"/>
        <end position="17"/>
    </location>
</feature>
<dbReference type="AlphaFoldDB" id="A0A150QGT2"/>